<accession>A0A921H8F6</accession>
<reference evidence="1" key="2">
    <citation type="submission" date="2021-09" db="EMBL/GenBank/DDBJ databases">
        <authorList>
            <person name="Gilroy R."/>
        </authorList>
    </citation>
    <scope>NUCLEOTIDE SEQUENCE</scope>
    <source>
        <strain evidence="1">6966</strain>
    </source>
</reference>
<name>A0A921H8F6_9BACT</name>
<dbReference type="Proteomes" id="UP000742098">
    <property type="component" value="Unassembled WGS sequence"/>
</dbReference>
<dbReference type="EMBL" id="DYVS01000304">
    <property type="protein sequence ID" value="HJF72271.1"/>
    <property type="molecule type" value="Genomic_DNA"/>
</dbReference>
<proteinExistence type="predicted"/>
<evidence type="ECO:0000313" key="2">
    <source>
        <dbReference type="Proteomes" id="UP000742098"/>
    </source>
</evidence>
<protein>
    <submittedName>
        <fullName evidence="1">Uncharacterized protein</fullName>
    </submittedName>
</protein>
<sequence>MAKVGNCLGGFSGKIGNVVYYYCNGNLYARRRPYRKMLVRSKNQQLWQNRFSACISFYRSLNGVCVKPIWDRLGKLMNINGLNAFVSSNIQAFNGVMGISNYEEIHLVKEF</sequence>
<dbReference type="AlphaFoldDB" id="A0A921H8F6"/>
<comment type="caution">
    <text evidence="1">The sequence shown here is derived from an EMBL/GenBank/DDBJ whole genome shotgun (WGS) entry which is preliminary data.</text>
</comment>
<evidence type="ECO:0000313" key="1">
    <source>
        <dbReference type="EMBL" id="HJF72271.1"/>
    </source>
</evidence>
<gene>
    <name evidence="1" type="ORF">K8V05_16100</name>
</gene>
<reference evidence="1" key="1">
    <citation type="journal article" date="2021" name="PeerJ">
        <title>Extensive microbial diversity within the chicken gut microbiome revealed by metagenomics and culture.</title>
        <authorList>
            <person name="Gilroy R."/>
            <person name="Ravi A."/>
            <person name="Getino M."/>
            <person name="Pursley I."/>
            <person name="Horton D.L."/>
            <person name="Alikhan N.F."/>
            <person name="Baker D."/>
            <person name="Gharbi K."/>
            <person name="Hall N."/>
            <person name="Watson M."/>
            <person name="Adriaenssens E.M."/>
            <person name="Foster-Nyarko E."/>
            <person name="Jarju S."/>
            <person name="Secka A."/>
            <person name="Antonio M."/>
            <person name="Oren A."/>
            <person name="Chaudhuri R.R."/>
            <person name="La Ragione R."/>
            <person name="Hildebrand F."/>
            <person name="Pallen M.J."/>
        </authorList>
    </citation>
    <scope>NUCLEOTIDE SEQUENCE</scope>
    <source>
        <strain evidence="1">6966</strain>
    </source>
</reference>
<organism evidence="1 2">
    <name type="scientific">Butyricimonas virosa</name>
    <dbReference type="NCBI Taxonomy" id="544645"/>
    <lineage>
        <taxon>Bacteria</taxon>
        <taxon>Pseudomonadati</taxon>
        <taxon>Bacteroidota</taxon>
        <taxon>Bacteroidia</taxon>
        <taxon>Bacteroidales</taxon>
        <taxon>Odoribacteraceae</taxon>
        <taxon>Butyricimonas</taxon>
    </lineage>
</organism>